<sequence>MLYSTLPTTLSSGLGYCSSRKSKIISWELEMFLQSKITILAVLQKK</sequence>
<dbReference type="EMBL" id="GBRH01163797">
    <property type="protein sequence ID" value="JAE34099.1"/>
    <property type="molecule type" value="Transcribed_RNA"/>
</dbReference>
<evidence type="ECO:0000313" key="1">
    <source>
        <dbReference type="EMBL" id="JAE34099.1"/>
    </source>
</evidence>
<organism evidence="1">
    <name type="scientific">Arundo donax</name>
    <name type="common">Giant reed</name>
    <name type="synonym">Donax arundinaceus</name>
    <dbReference type="NCBI Taxonomy" id="35708"/>
    <lineage>
        <taxon>Eukaryota</taxon>
        <taxon>Viridiplantae</taxon>
        <taxon>Streptophyta</taxon>
        <taxon>Embryophyta</taxon>
        <taxon>Tracheophyta</taxon>
        <taxon>Spermatophyta</taxon>
        <taxon>Magnoliopsida</taxon>
        <taxon>Liliopsida</taxon>
        <taxon>Poales</taxon>
        <taxon>Poaceae</taxon>
        <taxon>PACMAD clade</taxon>
        <taxon>Arundinoideae</taxon>
        <taxon>Arundineae</taxon>
        <taxon>Arundo</taxon>
    </lineage>
</organism>
<reference evidence="1" key="2">
    <citation type="journal article" date="2015" name="Data Brief">
        <title>Shoot transcriptome of the giant reed, Arundo donax.</title>
        <authorList>
            <person name="Barrero R.A."/>
            <person name="Guerrero F.D."/>
            <person name="Moolhuijzen P."/>
            <person name="Goolsby J.A."/>
            <person name="Tidwell J."/>
            <person name="Bellgard S.E."/>
            <person name="Bellgard M.I."/>
        </authorList>
    </citation>
    <scope>NUCLEOTIDE SEQUENCE</scope>
    <source>
        <tissue evidence="1">Shoot tissue taken approximately 20 cm above the soil surface</tissue>
    </source>
</reference>
<reference evidence="1" key="1">
    <citation type="submission" date="2014-09" db="EMBL/GenBank/DDBJ databases">
        <authorList>
            <person name="Magalhaes I.L.F."/>
            <person name="Oliveira U."/>
            <person name="Santos F.R."/>
            <person name="Vidigal T.H.D.A."/>
            <person name="Brescovit A.D."/>
            <person name="Santos A.J."/>
        </authorList>
    </citation>
    <scope>NUCLEOTIDE SEQUENCE</scope>
    <source>
        <tissue evidence="1">Shoot tissue taken approximately 20 cm above the soil surface</tissue>
    </source>
</reference>
<dbReference type="AlphaFoldDB" id="A0A0A9HE91"/>
<proteinExistence type="predicted"/>
<accession>A0A0A9HE91</accession>
<name>A0A0A9HE91_ARUDO</name>
<protein>
    <submittedName>
        <fullName evidence="1">Uncharacterized protein</fullName>
    </submittedName>
</protein>